<feature type="region of interest" description="Disordered" evidence="1">
    <location>
        <begin position="60"/>
        <end position="79"/>
    </location>
</feature>
<accession>A0A9D4UEA1</accession>
<keyword evidence="3" id="KW-1185">Reference proteome</keyword>
<dbReference type="EMBL" id="JABFUD020000018">
    <property type="protein sequence ID" value="KAI5066388.1"/>
    <property type="molecule type" value="Genomic_DNA"/>
</dbReference>
<gene>
    <name evidence="2" type="ORF">GOP47_0019012</name>
</gene>
<name>A0A9D4UEA1_ADICA</name>
<feature type="compositionally biased region" description="Pro residues" evidence="1">
    <location>
        <begin position="66"/>
        <end position="79"/>
    </location>
</feature>
<proteinExistence type="predicted"/>
<organism evidence="2 3">
    <name type="scientific">Adiantum capillus-veneris</name>
    <name type="common">Maidenhair fern</name>
    <dbReference type="NCBI Taxonomy" id="13818"/>
    <lineage>
        <taxon>Eukaryota</taxon>
        <taxon>Viridiplantae</taxon>
        <taxon>Streptophyta</taxon>
        <taxon>Embryophyta</taxon>
        <taxon>Tracheophyta</taxon>
        <taxon>Polypodiopsida</taxon>
        <taxon>Polypodiidae</taxon>
        <taxon>Polypodiales</taxon>
        <taxon>Pteridineae</taxon>
        <taxon>Pteridaceae</taxon>
        <taxon>Vittarioideae</taxon>
        <taxon>Adiantum</taxon>
    </lineage>
</organism>
<sequence>MVDNLQAAMHSVDHMAQGIAAQTTCNACGFCGHKLATGISQVKLCHKYLGNPLCESNSADCVPSPRSLPGPNDRPPSHL</sequence>
<evidence type="ECO:0000313" key="3">
    <source>
        <dbReference type="Proteomes" id="UP000886520"/>
    </source>
</evidence>
<reference evidence="2" key="1">
    <citation type="submission" date="2021-01" db="EMBL/GenBank/DDBJ databases">
        <title>Adiantum capillus-veneris genome.</title>
        <authorList>
            <person name="Fang Y."/>
            <person name="Liao Q."/>
        </authorList>
    </citation>
    <scope>NUCLEOTIDE SEQUENCE</scope>
    <source>
        <strain evidence="2">H3</strain>
        <tissue evidence="2">Leaf</tissue>
    </source>
</reference>
<comment type="caution">
    <text evidence="2">The sequence shown here is derived from an EMBL/GenBank/DDBJ whole genome shotgun (WGS) entry which is preliminary data.</text>
</comment>
<evidence type="ECO:0000313" key="2">
    <source>
        <dbReference type="EMBL" id="KAI5066388.1"/>
    </source>
</evidence>
<dbReference type="AlphaFoldDB" id="A0A9D4UEA1"/>
<protein>
    <submittedName>
        <fullName evidence="2">Uncharacterized protein</fullName>
    </submittedName>
</protein>
<dbReference type="Proteomes" id="UP000886520">
    <property type="component" value="Chromosome 18"/>
</dbReference>
<evidence type="ECO:0000256" key="1">
    <source>
        <dbReference type="SAM" id="MobiDB-lite"/>
    </source>
</evidence>